<dbReference type="AlphaFoldDB" id="A0A9P7XR99"/>
<accession>A0A9P7XR99</accession>
<dbReference type="EMBL" id="JAHRHY010000014">
    <property type="protein sequence ID" value="KAG9064529.1"/>
    <property type="molecule type" value="Genomic_DNA"/>
</dbReference>
<name>A0A9P7XR99_9FUNG</name>
<evidence type="ECO:0000313" key="1">
    <source>
        <dbReference type="EMBL" id="KAG9064529.1"/>
    </source>
</evidence>
<dbReference type="OrthoDB" id="2272983at2759"/>
<evidence type="ECO:0000313" key="2">
    <source>
        <dbReference type="Proteomes" id="UP000707451"/>
    </source>
</evidence>
<keyword evidence="2" id="KW-1185">Reference proteome</keyword>
<sequence length="321" mass="36747">MIGFTELKPRYLSVNLVIQPQPSGTRQQYWDRVKDEIKRFCTKQSTSTRREQHTTIRDLNNVRQAVLFDLPQSSGTTKASLAQDLDELELLQQQTIEELDLHALRSGTTWREQGEANTGYVFRAIAERYTGQHQTGSTAGRHIADNGMVLTNLRDYCRNRKLKHVGVVLDQEMAYDRVHPDYLEMAGINMHSARSLSVLGRATIVNALILSRLWHLAQNSQHTPPPLKAPTMQAGLPDSTTFLENPLEWWFPSTDDNNTTLTARIGDLFALEIDENNKLKVAYKRRLSKPIPDGYHKYIWARYRHHMLGSSETAWLKGYAC</sequence>
<dbReference type="Proteomes" id="UP000707451">
    <property type="component" value="Unassembled WGS sequence"/>
</dbReference>
<proteinExistence type="predicted"/>
<evidence type="ECO:0008006" key="3">
    <source>
        <dbReference type="Google" id="ProtNLM"/>
    </source>
</evidence>
<organism evidence="1 2">
    <name type="scientific">Linnemannia hyalina</name>
    <dbReference type="NCBI Taxonomy" id="64524"/>
    <lineage>
        <taxon>Eukaryota</taxon>
        <taxon>Fungi</taxon>
        <taxon>Fungi incertae sedis</taxon>
        <taxon>Mucoromycota</taxon>
        <taxon>Mortierellomycotina</taxon>
        <taxon>Mortierellomycetes</taxon>
        <taxon>Mortierellales</taxon>
        <taxon>Mortierellaceae</taxon>
        <taxon>Linnemannia</taxon>
    </lineage>
</organism>
<comment type="caution">
    <text evidence="1">The sequence shown here is derived from an EMBL/GenBank/DDBJ whole genome shotgun (WGS) entry which is preliminary data.</text>
</comment>
<reference evidence="1" key="1">
    <citation type="submission" date="2021-06" db="EMBL/GenBank/DDBJ databases">
        <title>Genome Sequence of Mortierella hyaline Strain SCG-10, a Cold-Adapted, Nitrate-Reducing Fungus Isolated from Soil in Minnesota, USA.</title>
        <authorList>
            <person name="Aldossari N."/>
        </authorList>
    </citation>
    <scope>NUCLEOTIDE SEQUENCE</scope>
    <source>
        <strain evidence="1">SCG-10</strain>
    </source>
</reference>
<gene>
    <name evidence="1" type="ORF">KI688_003719</name>
</gene>
<protein>
    <recommendedName>
        <fullName evidence="3">Reverse transcriptase domain-containing protein</fullName>
    </recommendedName>
</protein>